<dbReference type="Gene3D" id="2.60.40.10">
    <property type="entry name" value="Immunoglobulins"/>
    <property type="match status" value="3"/>
</dbReference>
<dbReference type="NCBIfam" id="NF033510">
    <property type="entry name" value="Ca_tandemer"/>
    <property type="match status" value="3"/>
</dbReference>
<dbReference type="InterPro" id="IPR013783">
    <property type="entry name" value="Ig-like_fold"/>
</dbReference>
<dbReference type="Pfam" id="PF19077">
    <property type="entry name" value="Big_13"/>
    <property type="match status" value="3"/>
</dbReference>
<feature type="non-terminal residue" evidence="2">
    <location>
        <position position="252"/>
    </location>
</feature>
<evidence type="ECO:0000313" key="2">
    <source>
        <dbReference type="EMBL" id="GAF93736.1"/>
    </source>
</evidence>
<organism evidence="2">
    <name type="scientific">marine sediment metagenome</name>
    <dbReference type="NCBI Taxonomy" id="412755"/>
    <lineage>
        <taxon>unclassified sequences</taxon>
        <taxon>metagenomes</taxon>
        <taxon>ecological metagenomes</taxon>
    </lineage>
</organism>
<sequence>MDTLLTDDNTPALTGTVSDPDAVISVTIAGNTYGAVNNGDGTWTLADDTISPALSDGTYDVQASATDLAGNVGTDATTDELTVDTTAPVVTVDTLLTNDNTPELTGTVSDPAAAIEVTVDGNVYAAVNNGDGTWTLADNTISPALADGTYDVSATATDSSGNVGTDATTDELTVDTTAPVVTVDTLLTNDNTPALIGTVNDPAAVIEVTVDGSTYAAVNNGDGTWILADDTISPALADGTYDVQANATDLAG</sequence>
<accession>X0U302</accession>
<comment type="caution">
    <text evidence="2">The sequence shown here is derived from an EMBL/GenBank/DDBJ whole genome shotgun (WGS) entry which is preliminary data.</text>
</comment>
<reference evidence="2" key="1">
    <citation type="journal article" date="2014" name="Front. Microbiol.">
        <title>High frequency of phylogenetically diverse reductive dehalogenase-homologous genes in deep subseafloor sedimentary metagenomes.</title>
        <authorList>
            <person name="Kawai M."/>
            <person name="Futagami T."/>
            <person name="Toyoda A."/>
            <person name="Takaki Y."/>
            <person name="Nishi S."/>
            <person name="Hori S."/>
            <person name="Arai W."/>
            <person name="Tsubouchi T."/>
            <person name="Morono Y."/>
            <person name="Uchiyama I."/>
            <person name="Ito T."/>
            <person name="Fujiyama A."/>
            <person name="Inagaki F."/>
            <person name="Takami H."/>
        </authorList>
    </citation>
    <scope>NUCLEOTIDE SEQUENCE</scope>
    <source>
        <strain evidence="2">Expedition CK06-06</strain>
    </source>
</reference>
<protein>
    <recommendedName>
        <fullName evidence="1">Bacterial Ig-like domain-containing protein</fullName>
    </recommendedName>
</protein>
<gene>
    <name evidence="2" type="ORF">S01H1_21299</name>
</gene>
<name>X0U302_9ZZZZ</name>
<dbReference type="AlphaFoldDB" id="X0U302"/>
<proteinExistence type="predicted"/>
<feature type="domain" description="Bacterial Ig-like" evidence="1">
    <location>
        <begin position="5"/>
        <end position="85"/>
    </location>
</feature>
<feature type="domain" description="Bacterial Ig-like" evidence="1">
    <location>
        <begin position="96"/>
        <end position="176"/>
    </location>
</feature>
<dbReference type="EMBL" id="BARS01011787">
    <property type="protein sequence ID" value="GAF93736.1"/>
    <property type="molecule type" value="Genomic_DNA"/>
</dbReference>
<dbReference type="InterPro" id="IPR044016">
    <property type="entry name" value="Big_13"/>
</dbReference>
<feature type="domain" description="Bacterial Ig-like" evidence="1">
    <location>
        <begin position="187"/>
        <end position="252"/>
    </location>
</feature>
<evidence type="ECO:0000259" key="1">
    <source>
        <dbReference type="Pfam" id="PF19077"/>
    </source>
</evidence>